<protein>
    <submittedName>
        <fullName evidence="2">Uncharacterized protein</fullName>
    </submittedName>
</protein>
<name>A0A8H6A4D2_PETAA</name>
<feature type="compositionally biased region" description="Low complexity" evidence="1">
    <location>
        <begin position="121"/>
        <end position="136"/>
    </location>
</feature>
<evidence type="ECO:0000313" key="3">
    <source>
        <dbReference type="Proteomes" id="UP000541154"/>
    </source>
</evidence>
<feature type="compositionally biased region" description="Polar residues" evidence="1">
    <location>
        <begin position="94"/>
        <end position="106"/>
    </location>
</feature>
<sequence>MPIPVYNSDQDQTKPTTSTAGQASLDTLSSTNNGGDRVLGTASGDTVTAPGYSTSNEAPLSKEEADRLYEERMEEEAKRDVNPKTRQSKHPSVESPTIHKQPTTEVSGPALTPSRVVDPSQQQRQPWQQQQQQQQR</sequence>
<feature type="region of interest" description="Disordered" evidence="1">
    <location>
        <begin position="1"/>
        <end position="136"/>
    </location>
</feature>
<proteinExistence type="predicted"/>
<dbReference type="EMBL" id="SPNV01000071">
    <property type="protein sequence ID" value="KAF5862538.1"/>
    <property type="molecule type" value="Genomic_DNA"/>
</dbReference>
<evidence type="ECO:0000313" key="2">
    <source>
        <dbReference type="EMBL" id="KAF5862538.1"/>
    </source>
</evidence>
<feature type="compositionally biased region" description="Polar residues" evidence="1">
    <location>
        <begin position="43"/>
        <end position="58"/>
    </location>
</feature>
<keyword evidence="3" id="KW-1185">Reference proteome</keyword>
<comment type="caution">
    <text evidence="2">The sequence shown here is derived from an EMBL/GenBank/DDBJ whole genome shotgun (WGS) entry which is preliminary data.</text>
</comment>
<feature type="compositionally biased region" description="Polar residues" evidence="1">
    <location>
        <begin position="7"/>
        <end position="34"/>
    </location>
</feature>
<gene>
    <name evidence="2" type="ORF">ETB97_011535</name>
</gene>
<organism evidence="2 3">
    <name type="scientific">Petromyces alliaceus</name>
    <name type="common">Aspergillus alliaceus</name>
    <dbReference type="NCBI Taxonomy" id="209559"/>
    <lineage>
        <taxon>Eukaryota</taxon>
        <taxon>Fungi</taxon>
        <taxon>Dikarya</taxon>
        <taxon>Ascomycota</taxon>
        <taxon>Pezizomycotina</taxon>
        <taxon>Eurotiomycetes</taxon>
        <taxon>Eurotiomycetidae</taxon>
        <taxon>Eurotiales</taxon>
        <taxon>Aspergillaceae</taxon>
        <taxon>Aspergillus</taxon>
        <taxon>Aspergillus subgen. Circumdati</taxon>
    </lineage>
</organism>
<feature type="compositionally biased region" description="Basic and acidic residues" evidence="1">
    <location>
        <begin position="60"/>
        <end position="83"/>
    </location>
</feature>
<reference evidence="2 3" key="1">
    <citation type="submission" date="2019-04" db="EMBL/GenBank/DDBJ databases">
        <title>Aspergillus burnettii sp. nov., novel species from soil in southeast Queensland.</title>
        <authorList>
            <person name="Gilchrist C.L.M."/>
            <person name="Pitt J.I."/>
            <person name="Lange L."/>
            <person name="Lacey H.J."/>
            <person name="Vuong D."/>
            <person name="Midgley D.J."/>
            <person name="Greenfield P."/>
            <person name="Bradbury M."/>
            <person name="Lacey E."/>
            <person name="Busk P.K."/>
            <person name="Pilgaard B."/>
            <person name="Chooi Y.H."/>
            <person name="Piggott A.M."/>
        </authorList>
    </citation>
    <scope>NUCLEOTIDE SEQUENCE [LARGE SCALE GENOMIC DNA]</scope>
    <source>
        <strain evidence="2 3">FRR 5400</strain>
    </source>
</reference>
<accession>A0A8H6A4D2</accession>
<dbReference type="AlphaFoldDB" id="A0A8H6A4D2"/>
<evidence type="ECO:0000256" key="1">
    <source>
        <dbReference type="SAM" id="MobiDB-lite"/>
    </source>
</evidence>
<dbReference type="Proteomes" id="UP000541154">
    <property type="component" value="Unassembled WGS sequence"/>
</dbReference>